<comment type="caution">
    <text evidence="1">The sequence shown here is derived from an EMBL/GenBank/DDBJ whole genome shotgun (WGS) entry which is preliminary data.</text>
</comment>
<evidence type="ECO:0000313" key="1">
    <source>
        <dbReference type="EMBL" id="MEA0976122.1"/>
    </source>
</evidence>
<dbReference type="RefSeq" id="WP_322611145.1">
    <property type="nucleotide sequence ID" value="NZ_JAXLNX010000006.1"/>
</dbReference>
<accession>A0ABU5NJA7</accession>
<name>A0ABU5NJA7_9BACI</name>
<dbReference type="InterPro" id="IPR009229">
    <property type="entry name" value="AgrD"/>
</dbReference>
<gene>
    <name evidence="1" type="ORF">U6C28_07390</name>
</gene>
<dbReference type="NCBIfam" id="TIGR04223">
    <property type="entry name" value="quorum_AgrD"/>
    <property type="match status" value="1"/>
</dbReference>
<dbReference type="EMBL" id="JAXUIA010000003">
    <property type="protein sequence ID" value="MEA0976122.1"/>
    <property type="molecule type" value="Genomic_DNA"/>
</dbReference>
<reference evidence="1 2" key="1">
    <citation type="submission" date="2023-12" db="EMBL/GenBank/DDBJ databases">
        <title>Genome comparison identifies genes involved in endophytic behavior of Lysinibacillus irui and provides insights into its role as a plant-growth promoting bacterium.</title>
        <authorList>
            <person name="Hilario S."/>
            <person name="Matos I."/>
            <person name="Goncalves M.F.M."/>
            <person name="Pardo C.A."/>
            <person name="Santos M.J."/>
        </authorList>
    </citation>
    <scope>NUCLEOTIDE SEQUENCE [LARGE SCALE GENOMIC DNA]</scope>
    <source>
        <strain evidence="1 2">B3</strain>
    </source>
</reference>
<evidence type="ECO:0000313" key="2">
    <source>
        <dbReference type="Proteomes" id="UP001289615"/>
    </source>
</evidence>
<dbReference type="Proteomes" id="UP001289615">
    <property type="component" value="Unassembled WGS sequence"/>
</dbReference>
<protein>
    <submittedName>
        <fullName evidence="1">Cyclic lactone autoinducer peptide</fullName>
    </submittedName>
</protein>
<proteinExistence type="predicted"/>
<sequence length="48" mass="5593">MKFIFDKVVENLCNLLIKLADFGSVYMCWGVLGEEELPQELNKFEKLP</sequence>
<keyword evidence="2" id="KW-1185">Reference proteome</keyword>
<organism evidence="1 2">
    <name type="scientific">Lysinibacillus irui</name>
    <dbReference type="NCBI Taxonomy" id="2998077"/>
    <lineage>
        <taxon>Bacteria</taxon>
        <taxon>Bacillati</taxon>
        <taxon>Bacillota</taxon>
        <taxon>Bacilli</taxon>
        <taxon>Bacillales</taxon>
        <taxon>Bacillaceae</taxon>
        <taxon>Lysinibacillus</taxon>
    </lineage>
</organism>